<dbReference type="Gene3D" id="2.40.110.10">
    <property type="entry name" value="Butyryl-CoA Dehydrogenase, subunit A, domain 2"/>
    <property type="match status" value="1"/>
</dbReference>
<proteinExistence type="inferred from homology"/>
<dbReference type="PIRSF" id="PIRSF016578">
    <property type="entry name" value="HsaA"/>
    <property type="match status" value="1"/>
</dbReference>
<sequence>MLLNEQQAGIRDMARDFARNEITPFAAQWDRDESVPLETLVKMGNLGLMGVCVPEQWGGAGADFVSYVSAMEAIAYGDAGVANMMAATNSPVAAGLLAFGNDDQKERFLRPLASGECVGAFLLSEPQAGSDAASILTRAERKGGNYILNGTKNFITAGETADIAMVIAVTDASAGKAGISCFMTRTRRDGYIVARRETKLGHRTCDTCQIVLENFEIPEADMLGRPGEGLKIALSALDSGRVGVAAQSVGVAQAAFDAALQYAQERKTFGKKIVDHQAVGFQLAEMATKIEVARQMYLHAASLKDLGLHCIKEASMAKLFASEMVESVTSAAVQIHGGYGFLNDYPVEKFYRDMRVFKIYDGTSEVQKMLIVRELQKNK</sequence>
<dbReference type="InterPro" id="IPR013786">
    <property type="entry name" value="AcylCoA_DH/ox_N"/>
</dbReference>
<dbReference type="InterPro" id="IPR006089">
    <property type="entry name" value="Acyl-CoA_DH_CS"/>
</dbReference>
<dbReference type="Proteomes" id="UP000521227">
    <property type="component" value="Unassembled WGS sequence"/>
</dbReference>
<evidence type="ECO:0000259" key="12">
    <source>
        <dbReference type="Pfam" id="PF02770"/>
    </source>
</evidence>
<dbReference type="PROSITE" id="PS00073">
    <property type="entry name" value="ACYL_COA_DH_2"/>
    <property type="match status" value="1"/>
</dbReference>
<dbReference type="RefSeq" id="WP_184090455.1">
    <property type="nucleotide sequence ID" value="NZ_JACHIJ010000011.1"/>
</dbReference>
<evidence type="ECO:0000259" key="13">
    <source>
        <dbReference type="Pfam" id="PF02771"/>
    </source>
</evidence>
<dbReference type="InterPro" id="IPR037069">
    <property type="entry name" value="AcylCoA_DH/ox_N_sf"/>
</dbReference>
<dbReference type="GO" id="GO:0050660">
    <property type="term" value="F:flavin adenine dinucleotide binding"/>
    <property type="evidence" value="ECO:0007669"/>
    <property type="project" value="InterPro"/>
</dbReference>
<dbReference type="Pfam" id="PF02771">
    <property type="entry name" value="Acyl-CoA_dh_N"/>
    <property type="match status" value="1"/>
</dbReference>
<dbReference type="InterPro" id="IPR009100">
    <property type="entry name" value="AcylCoA_DH/oxidase_NM_dom_sf"/>
</dbReference>
<comment type="cofactor">
    <cofactor evidence="1 10">
        <name>FAD</name>
        <dbReference type="ChEBI" id="CHEBI:57692"/>
    </cofactor>
</comment>
<comment type="catalytic activity">
    <reaction evidence="6">
        <text>3-sulfinopropanoyl-CoA + H2O = propanoyl-CoA + sulfite + H(+)</text>
        <dbReference type="Rhea" id="RHEA:41624"/>
        <dbReference type="ChEBI" id="CHEBI:15377"/>
        <dbReference type="ChEBI" id="CHEBI:15378"/>
        <dbReference type="ChEBI" id="CHEBI:17359"/>
        <dbReference type="ChEBI" id="CHEBI:57392"/>
        <dbReference type="ChEBI" id="CHEBI:78349"/>
        <dbReference type="EC" id="3.13.1.4"/>
    </reaction>
    <physiologicalReaction direction="left-to-right" evidence="6">
        <dbReference type="Rhea" id="RHEA:41625"/>
    </physiologicalReaction>
</comment>
<evidence type="ECO:0000256" key="6">
    <source>
        <dbReference type="ARBA" id="ARBA00052938"/>
    </source>
</evidence>
<comment type="similarity">
    <text evidence="2 10">Belongs to the acyl-CoA dehydrogenase family.</text>
</comment>
<evidence type="ECO:0000259" key="11">
    <source>
        <dbReference type="Pfam" id="PF00441"/>
    </source>
</evidence>
<feature type="domain" description="Acyl-CoA dehydrogenase/oxidase N-terminal" evidence="13">
    <location>
        <begin position="5"/>
        <end position="116"/>
    </location>
</feature>
<evidence type="ECO:0000256" key="7">
    <source>
        <dbReference type="ARBA" id="ARBA00066461"/>
    </source>
</evidence>
<dbReference type="GO" id="GO:0003995">
    <property type="term" value="F:acyl-CoA dehydrogenase activity"/>
    <property type="evidence" value="ECO:0007669"/>
    <property type="project" value="InterPro"/>
</dbReference>
<dbReference type="FunFam" id="1.20.140.10:FF:000004">
    <property type="entry name" value="Acyl-CoA dehydrogenase FadE25"/>
    <property type="match status" value="1"/>
</dbReference>
<evidence type="ECO:0000256" key="2">
    <source>
        <dbReference type="ARBA" id="ARBA00009347"/>
    </source>
</evidence>
<protein>
    <recommendedName>
        <fullName evidence="8">3-sulfinopropanoyl-CoA desulfinase</fullName>
        <ecNumber evidence="7">3.13.1.4</ecNumber>
    </recommendedName>
    <alternativeName>
        <fullName evidence="9">3-sulfinopropionyl coenzyme A desulfinase</fullName>
    </alternativeName>
</protein>
<feature type="domain" description="Acyl-CoA oxidase/dehydrogenase middle" evidence="12">
    <location>
        <begin position="120"/>
        <end position="214"/>
    </location>
</feature>
<dbReference type="InterPro" id="IPR046373">
    <property type="entry name" value="Acyl-CoA_Oxase/DH_mid-dom_sf"/>
</dbReference>
<dbReference type="PANTHER" id="PTHR43884:SF12">
    <property type="entry name" value="ISOVALERYL-COA DEHYDROGENASE, MITOCHONDRIAL-RELATED"/>
    <property type="match status" value="1"/>
</dbReference>
<evidence type="ECO:0000256" key="8">
    <source>
        <dbReference type="ARBA" id="ARBA00068311"/>
    </source>
</evidence>
<dbReference type="FunFam" id="2.40.110.10:FF:000002">
    <property type="entry name" value="Acyl-CoA dehydrogenase fadE12"/>
    <property type="match status" value="1"/>
</dbReference>
<evidence type="ECO:0000256" key="10">
    <source>
        <dbReference type="RuleBase" id="RU362125"/>
    </source>
</evidence>
<dbReference type="Gene3D" id="1.10.540.10">
    <property type="entry name" value="Acyl-CoA dehydrogenase/oxidase, N-terminal domain"/>
    <property type="match status" value="1"/>
</dbReference>
<evidence type="ECO:0000256" key="4">
    <source>
        <dbReference type="ARBA" id="ARBA00022827"/>
    </source>
</evidence>
<evidence type="ECO:0000256" key="3">
    <source>
        <dbReference type="ARBA" id="ARBA00022630"/>
    </source>
</evidence>
<keyword evidence="4 10" id="KW-0274">FAD</keyword>
<comment type="caution">
    <text evidence="14">The sequence shown here is derived from an EMBL/GenBank/DDBJ whole genome shotgun (WGS) entry which is preliminary data.</text>
</comment>
<dbReference type="InterPro" id="IPR006091">
    <property type="entry name" value="Acyl-CoA_Oxase/DH_mid-dom"/>
</dbReference>
<dbReference type="PANTHER" id="PTHR43884">
    <property type="entry name" value="ACYL-COA DEHYDROGENASE"/>
    <property type="match status" value="1"/>
</dbReference>
<evidence type="ECO:0000313" key="14">
    <source>
        <dbReference type="EMBL" id="MBB5055144.1"/>
    </source>
</evidence>
<dbReference type="Gene3D" id="1.20.140.10">
    <property type="entry name" value="Butyryl-CoA Dehydrogenase, subunit A, domain 3"/>
    <property type="match status" value="1"/>
</dbReference>
<evidence type="ECO:0000256" key="1">
    <source>
        <dbReference type="ARBA" id="ARBA00001974"/>
    </source>
</evidence>
<evidence type="ECO:0000256" key="5">
    <source>
        <dbReference type="ARBA" id="ARBA00023002"/>
    </source>
</evidence>
<name>A0A840N9C2_9BRAD</name>
<dbReference type="InterPro" id="IPR036250">
    <property type="entry name" value="AcylCo_DH-like_C"/>
</dbReference>
<dbReference type="Pfam" id="PF00441">
    <property type="entry name" value="Acyl-CoA_dh_1"/>
    <property type="match status" value="1"/>
</dbReference>
<reference evidence="14 15" key="1">
    <citation type="submission" date="2020-08" db="EMBL/GenBank/DDBJ databases">
        <title>Genomic Encyclopedia of Type Strains, Phase IV (KMG-IV): sequencing the most valuable type-strain genomes for metagenomic binning, comparative biology and taxonomic classification.</title>
        <authorList>
            <person name="Goeker M."/>
        </authorList>
    </citation>
    <scope>NUCLEOTIDE SEQUENCE [LARGE SCALE GENOMIC DNA]</scope>
    <source>
        <strain evidence="14 15">DSM 17498</strain>
    </source>
</reference>
<keyword evidence="5 10" id="KW-0560">Oxidoreductase</keyword>
<dbReference type="EMBL" id="JACHIJ010000011">
    <property type="protein sequence ID" value="MBB5055144.1"/>
    <property type="molecule type" value="Genomic_DNA"/>
</dbReference>
<feature type="domain" description="Acyl-CoA dehydrogenase/oxidase C-terminal" evidence="11">
    <location>
        <begin position="227"/>
        <end position="375"/>
    </location>
</feature>
<evidence type="ECO:0000313" key="15">
    <source>
        <dbReference type="Proteomes" id="UP000521227"/>
    </source>
</evidence>
<dbReference type="SUPFAM" id="SSF56645">
    <property type="entry name" value="Acyl-CoA dehydrogenase NM domain-like"/>
    <property type="match status" value="1"/>
</dbReference>
<keyword evidence="3 10" id="KW-0285">Flavoprotein</keyword>
<gene>
    <name evidence="14" type="ORF">HNQ36_005155</name>
</gene>
<dbReference type="FunFam" id="1.10.540.10:FF:000002">
    <property type="entry name" value="Acyl-CoA dehydrogenase FadE19"/>
    <property type="match status" value="1"/>
</dbReference>
<accession>A0A840N9C2</accession>
<dbReference type="Pfam" id="PF02770">
    <property type="entry name" value="Acyl-CoA_dh_M"/>
    <property type="match status" value="1"/>
</dbReference>
<dbReference type="AlphaFoldDB" id="A0A840N9C2"/>
<dbReference type="SUPFAM" id="SSF47203">
    <property type="entry name" value="Acyl-CoA dehydrogenase C-terminal domain-like"/>
    <property type="match status" value="1"/>
</dbReference>
<dbReference type="EC" id="3.13.1.4" evidence="7"/>
<evidence type="ECO:0000256" key="9">
    <source>
        <dbReference type="ARBA" id="ARBA00075603"/>
    </source>
</evidence>
<dbReference type="InterPro" id="IPR009075">
    <property type="entry name" value="AcylCo_DH/oxidase_C"/>
</dbReference>
<organism evidence="14 15">
    <name type="scientific">Afipia massiliensis</name>
    <dbReference type="NCBI Taxonomy" id="211460"/>
    <lineage>
        <taxon>Bacteria</taxon>
        <taxon>Pseudomonadati</taxon>
        <taxon>Pseudomonadota</taxon>
        <taxon>Alphaproteobacteria</taxon>
        <taxon>Hyphomicrobiales</taxon>
        <taxon>Nitrobacteraceae</taxon>
        <taxon>Afipia</taxon>
    </lineage>
</organism>